<dbReference type="GO" id="GO:0044611">
    <property type="term" value="C:nuclear pore inner ring"/>
    <property type="evidence" value="ECO:0007669"/>
    <property type="project" value="TreeGrafter"/>
</dbReference>
<comment type="subcellular location">
    <subcellularLocation>
        <location evidence="1">Nucleus</location>
        <location evidence="1">Nuclear pore complex</location>
    </subcellularLocation>
</comment>
<dbReference type="GO" id="GO:0051028">
    <property type="term" value="P:mRNA transport"/>
    <property type="evidence" value="ECO:0007669"/>
    <property type="project" value="UniProtKB-KW"/>
</dbReference>
<evidence type="ECO:0000313" key="12">
    <source>
        <dbReference type="EMBL" id="GAM42897.1"/>
    </source>
</evidence>
<evidence type="ECO:0000313" key="13">
    <source>
        <dbReference type="Proteomes" id="UP000053095"/>
    </source>
</evidence>
<protein>
    <submittedName>
        <fullName evidence="12">Uncharacterized protein</fullName>
    </submittedName>
</protein>
<dbReference type="Pfam" id="PF18378">
    <property type="entry name" value="Nup188_C"/>
    <property type="match status" value="1"/>
</dbReference>
<evidence type="ECO:0000256" key="6">
    <source>
        <dbReference type="ARBA" id="ARBA00023132"/>
    </source>
</evidence>
<keyword evidence="3" id="KW-0509">mRNA transport</keyword>
<keyword evidence="7" id="KW-0539">Nucleus</keyword>
<dbReference type="InterPro" id="IPR048883">
    <property type="entry name" value="Nup188_N-subdom_III"/>
</dbReference>
<organism evidence="12 13">
    <name type="scientific">Talaromyces pinophilus</name>
    <name type="common">Penicillium pinophilum</name>
    <dbReference type="NCBI Taxonomy" id="128442"/>
    <lineage>
        <taxon>Eukaryota</taxon>
        <taxon>Fungi</taxon>
        <taxon>Dikarya</taxon>
        <taxon>Ascomycota</taxon>
        <taxon>Pezizomycotina</taxon>
        <taxon>Eurotiomycetes</taxon>
        <taxon>Eurotiomycetidae</taxon>
        <taxon>Eurotiales</taxon>
        <taxon>Trichocomaceae</taxon>
        <taxon>Talaromyces</taxon>
        <taxon>Talaromyces sect. Talaromyces</taxon>
    </lineage>
</organism>
<gene>
    <name evidence="12" type="ORF">TCE0_044f17279</name>
</gene>
<keyword evidence="13" id="KW-1185">Reference proteome</keyword>
<dbReference type="Gene3D" id="1.25.10.70">
    <property type="match status" value="1"/>
</dbReference>
<dbReference type="Proteomes" id="UP000053095">
    <property type="component" value="Unassembled WGS sequence"/>
</dbReference>
<keyword evidence="2" id="KW-0813">Transport</keyword>
<dbReference type="PANTHER" id="PTHR31431:SF1">
    <property type="entry name" value="NUCLEOPORIN NUP188"/>
    <property type="match status" value="1"/>
</dbReference>
<evidence type="ECO:0000256" key="4">
    <source>
        <dbReference type="ARBA" id="ARBA00022927"/>
    </source>
</evidence>
<evidence type="ECO:0000259" key="10">
    <source>
        <dbReference type="Pfam" id="PF18378"/>
    </source>
</evidence>
<accession>A0A478ECA1</accession>
<dbReference type="Pfam" id="PF21093">
    <property type="entry name" value="Nup188_N-subdom_III"/>
    <property type="match status" value="1"/>
</dbReference>
<feature type="coiled-coil region" evidence="8">
    <location>
        <begin position="1759"/>
        <end position="1786"/>
    </location>
</feature>
<dbReference type="GO" id="GO:0006405">
    <property type="term" value="P:RNA export from nucleus"/>
    <property type="evidence" value="ECO:0007669"/>
    <property type="project" value="TreeGrafter"/>
</dbReference>
<evidence type="ECO:0000256" key="2">
    <source>
        <dbReference type="ARBA" id="ARBA00022448"/>
    </source>
</evidence>
<evidence type="ECO:0000256" key="7">
    <source>
        <dbReference type="ARBA" id="ARBA00023242"/>
    </source>
</evidence>
<reference evidence="13" key="1">
    <citation type="journal article" date="2015" name="Genome Announc.">
        <title>Draft genome sequence of Talaromyces cellulolyticus strain Y-94, a source of lignocellulosic biomass-degrading enzymes.</title>
        <authorList>
            <person name="Fujii T."/>
            <person name="Koike H."/>
            <person name="Sawayama S."/>
            <person name="Yano S."/>
            <person name="Inoue H."/>
        </authorList>
    </citation>
    <scope>NUCLEOTIDE SEQUENCE [LARGE SCALE GENOMIC DNA]</scope>
    <source>
        <strain evidence="13">Y-94</strain>
    </source>
</reference>
<evidence type="ECO:0000256" key="9">
    <source>
        <dbReference type="SAM" id="MobiDB-lite"/>
    </source>
</evidence>
<dbReference type="GO" id="GO:0006606">
    <property type="term" value="P:protein import into nucleus"/>
    <property type="evidence" value="ECO:0007669"/>
    <property type="project" value="TreeGrafter"/>
</dbReference>
<sequence>MAPAPEAYFASLDKCFSGDAQLLSWRRVFLALASSSDSSNDADHITSFLSQPESVRLLSNCFTPFESASAKSKSEFESKTAAIHVDTSPKAAYQIDEIKSDALWLSRKAGIDEVAALRITVQEWQTRPNARLLGRFSEEEATSLQDAASVDSFRVSLAGPQLKEVLKKAHGSSEKDFSSEKSRRIRIQNIYLSEKSHIVKSSRKLLGAFLHGKIPADARCVPLTHDAQQFVREDGLARLGGQLFETRSGETESTRFLLDAIKAIEKRLSDFQTEGGWLSASESNFETENTWRTSLVDEVVHIMQIIYLHVQSCDVVTSGEVVLAWLRLMAEYSFMEPVSPPCENPVVLRLSLQVFASVTTLGLLKLPESLALVLRNGSLSQEEALSGSKPYFLSRTHITEINEVLLNAIDMGILSASPAAFAWGAILYAMREIAQAAKDTREMEQFHSAVDSFQSNQPTASVTRSLEQTFYEDLLDMARVPAFGDDYVGVLTVGAIEKGQVFEVINNIASNVGSVSAIDDLVTNLWIRNSLMGIIRVSSHVTDYSPELVTATLSILNAPKNTLQVQRADHIIQPSDPRFVFLHDEDLMSRIFHIARSRFPYESIPFLQLCRALTGKDQISGTGPDRILNELDAMETFTQMVSPDFQGYETIREDENANFVSLVQPIPMIASTFAKLNDNTDAQTALVVASSLQLQPTTTGQVVSESKPAVIMWYHNYSSITFLGSWLEEWANKGGRMPDSDDEAIAEIIGLLTDLMAACQLTDDETGPKRILEIASEGLNERSDIVSVIINILERSLESTGAQSGASDSLDITVACMRFVRVLVTFMPSRTWPFLSRSSLLGSGGKGSRFSAIVSASEVTSGNYPFLLSCVDLFEAIVEDAISNAAIRKITTRTVSKAVDAIDRSAGVPSHAISKVLSNFARSMIEVYNSSGNWRFNQPEHRLQVDAVLARNFERIIYFTYGIDETDSHQTKITAIFQESADYILNVLRPQSREELPLNPVLRIILGGLQIPTSTVYLRELQHVERQLITTLDLATRLIQAAQLSGSTVSLLEDQLFKAAPVLVKLYSCHDRFRLPVVTLLELLITKAALDAEKEPASFLGHLGSESTCLFLDVLAQFDKPLPDMTLLVSIWRLLSAFVGKRQQWVAIYLLTGSSPRDSMKLKNGDEKAPRMRNTPFLKTALDSLANIEHLDPMVSLSLLEFISCAQEHWPWATPQLGNHSSFFSSIVNYVSHLKIASEPVTSQISLVQIAAITANLCAIYLHSAKEARDKTFVKMLVPLVFWYAENAIDVSGYNASLHANLKKNFEMKYAGCHLQQLKRTVLEIRPLGRGYYYDLYLADKLLSYDFSWRGKKDQGFASEFERANLNLSVVEAQVTLFNSWKFFAIEHASDFSPDQEIQKSMALIVRNCLLANTRPTPEEPIFSKLQKSRVDFALSMLQRLVEFGADGPEMTGLLAVVWEAMRACGTTYENALIHDNTDYYRGLLNVLFLALQFHVAKSPSTASEPANKKKKPDLSPDLAIVLEVIKVVIAQGFRSLTTYLHDEPQRCSPKDFAIITAILQTALRVKDAERLYEHIVFHIEDNDTARYATTLFSWADQLTVEGDPVYGELSIIFLVELSAIPMLAEYLAVEAVLMKLSTSRLTRILSQAKTFGPFDPVPRLYAIWREGFLPLCLNLLFNVSRAAPEVAAFLNQFEGRLTRAAESFASIHAGTASSASSQPEKRISLSMASEAYSLSLISFILDRYRAAGPSAGVDSQAIQDLKWDKSQLKEDIEELLSRRSSLRGRMVATSEKEAELARQKPLHASSSNAENRLEEKIVEELRAALTCLSGTDEA</sequence>
<feature type="domain" description="Nuclear pore protein Nup188 C-terminal" evidence="10">
    <location>
        <begin position="1454"/>
        <end position="1829"/>
    </location>
</feature>
<evidence type="ECO:0000256" key="3">
    <source>
        <dbReference type="ARBA" id="ARBA00022816"/>
    </source>
</evidence>
<keyword evidence="5" id="KW-0811">Translocation</keyword>
<evidence type="ECO:0000256" key="1">
    <source>
        <dbReference type="ARBA" id="ARBA00004567"/>
    </source>
</evidence>
<dbReference type="InterPro" id="IPR041634">
    <property type="entry name" value="Nup188_C"/>
</dbReference>
<name>A0A478ECA1_TALPI</name>
<keyword evidence="6" id="KW-0906">Nuclear pore complex</keyword>
<dbReference type="PANTHER" id="PTHR31431">
    <property type="entry name" value="NUCLEOPORIN NUP188 HOMOLOG"/>
    <property type="match status" value="1"/>
</dbReference>
<keyword evidence="8" id="KW-0175">Coiled coil</keyword>
<proteinExistence type="predicted"/>
<keyword evidence="4" id="KW-0653">Protein transport</keyword>
<feature type="region of interest" description="Disordered" evidence="9">
    <location>
        <begin position="1791"/>
        <end position="1812"/>
    </location>
</feature>
<dbReference type="InterPro" id="IPR044840">
    <property type="entry name" value="Nup188"/>
</dbReference>
<dbReference type="EMBL" id="DF933840">
    <property type="protein sequence ID" value="GAM42897.1"/>
    <property type="molecule type" value="Genomic_DNA"/>
</dbReference>
<evidence type="ECO:0000259" key="11">
    <source>
        <dbReference type="Pfam" id="PF21093"/>
    </source>
</evidence>
<feature type="domain" description="Nucleoporin Nup188 N-terminal subdomain III" evidence="11">
    <location>
        <begin position="710"/>
        <end position="1153"/>
    </location>
</feature>
<evidence type="ECO:0000256" key="8">
    <source>
        <dbReference type="SAM" id="Coils"/>
    </source>
</evidence>
<dbReference type="GO" id="GO:0017056">
    <property type="term" value="F:structural constituent of nuclear pore"/>
    <property type="evidence" value="ECO:0007669"/>
    <property type="project" value="InterPro"/>
</dbReference>
<evidence type="ECO:0000256" key="5">
    <source>
        <dbReference type="ARBA" id="ARBA00023010"/>
    </source>
</evidence>